<reference evidence="1 2" key="1">
    <citation type="submission" date="2019-08" db="EMBL/GenBank/DDBJ databases">
        <title>100 year-old enigma solved: identification of Planctomyces bekefii, the type genus and species of the phylum Planctomycetes.</title>
        <authorList>
            <person name="Svetlana D.N."/>
            <person name="Overmann J."/>
        </authorList>
    </citation>
    <scope>NUCLEOTIDE SEQUENCE [LARGE SCALE GENOMIC DNA]</scope>
    <source>
        <strain evidence="1">Phe10_nw2017</strain>
    </source>
</reference>
<evidence type="ECO:0000313" key="1">
    <source>
        <dbReference type="EMBL" id="TWW09121.1"/>
    </source>
</evidence>
<name>A0A5C6M7Y7_9PLAN</name>
<gene>
    <name evidence="1" type="ORF">E3A20_17530</name>
</gene>
<protein>
    <submittedName>
        <fullName evidence="1">Uncharacterized protein</fullName>
    </submittedName>
</protein>
<evidence type="ECO:0000313" key="2">
    <source>
        <dbReference type="Proteomes" id="UP000321083"/>
    </source>
</evidence>
<feature type="non-terminal residue" evidence="1">
    <location>
        <position position="39"/>
    </location>
</feature>
<accession>A0A5C6M7Y7</accession>
<keyword evidence="2" id="KW-1185">Reference proteome</keyword>
<proteinExistence type="predicted"/>
<organism evidence="1 2">
    <name type="scientific">Planctomyces bekefii</name>
    <dbReference type="NCBI Taxonomy" id="1653850"/>
    <lineage>
        <taxon>Bacteria</taxon>
        <taxon>Pseudomonadati</taxon>
        <taxon>Planctomycetota</taxon>
        <taxon>Planctomycetia</taxon>
        <taxon>Planctomycetales</taxon>
        <taxon>Planctomycetaceae</taxon>
        <taxon>Planctomyces</taxon>
    </lineage>
</organism>
<dbReference type="Proteomes" id="UP000321083">
    <property type="component" value="Unassembled WGS sequence"/>
</dbReference>
<reference evidence="1 2" key="2">
    <citation type="submission" date="2019-08" db="EMBL/GenBank/DDBJ databases">
        <authorList>
            <person name="Henke P."/>
        </authorList>
    </citation>
    <scope>NUCLEOTIDE SEQUENCE [LARGE SCALE GENOMIC DNA]</scope>
    <source>
        <strain evidence="1">Phe10_nw2017</strain>
    </source>
</reference>
<comment type="caution">
    <text evidence="1">The sequence shown here is derived from an EMBL/GenBank/DDBJ whole genome shotgun (WGS) entry which is preliminary data.</text>
</comment>
<dbReference type="AlphaFoldDB" id="A0A5C6M7Y7"/>
<sequence length="39" mass="4201">MTIHCTADPPPGPFQTILFPTLAGDSSEVAQEMFQALHT</sequence>
<dbReference type="EMBL" id="SRHE01000378">
    <property type="protein sequence ID" value="TWW09121.1"/>
    <property type="molecule type" value="Genomic_DNA"/>
</dbReference>